<name>A0ABN3HRZ0_9ACTN</name>
<dbReference type="Pfam" id="PF05973">
    <property type="entry name" value="Gp49"/>
    <property type="match status" value="1"/>
</dbReference>
<sequence length="119" mass="14008">MIELEPEVREWLDTLSMPHYRVVERHADRLAEHPTTLGEPYSRHLDGPVRELRFVLGGEAVRISYWPAPGRRIVLLTVFRKNRMREEAQVQRALRAQKECAAEHPSAGRTYHRAWEEQL</sequence>
<evidence type="ECO:0000313" key="1">
    <source>
        <dbReference type="EMBL" id="GAA2386373.1"/>
    </source>
</evidence>
<comment type="caution">
    <text evidence="1">The sequence shown here is derived from an EMBL/GenBank/DDBJ whole genome shotgun (WGS) entry which is preliminary data.</text>
</comment>
<dbReference type="InterPro" id="IPR009241">
    <property type="entry name" value="HigB-like"/>
</dbReference>
<protein>
    <recommendedName>
        <fullName evidence="3">Type II toxin-antitoxin system RelE/ParE family toxin</fullName>
    </recommendedName>
</protein>
<reference evidence="1 2" key="1">
    <citation type="journal article" date="2019" name="Int. J. Syst. Evol. Microbiol.">
        <title>The Global Catalogue of Microorganisms (GCM) 10K type strain sequencing project: providing services to taxonomists for standard genome sequencing and annotation.</title>
        <authorList>
            <consortium name="The Broad Institute Genomics Platform"/>
            <consortium name="The Broad Institute Genome Sequencing Center for Infectious Disease"/>
            <person name="Wu L."/>
            <person name="Ma J."/>
        </authorList>
    </citation>
    <scope>NUCLEOTIDE SEQUENCE [LARGE SCALE GENOMIC DNA]</scope>
    <source>
        <strain evidence="1 2">JCM 6921</strain>
    </source>
</reference>
<dbReference type="EMBL" id="BAAATJ010000002">
    <property type="protein sequence ID" value="GAA2386373.1"/>
    <property type="molecule type" value="Genomic_DNA"/>
</dbReference>
<keyword evidence="2" id="KW-1185">Reference proteome</keyword>
<evidence type="ECO:0008006" key="3">
    <source>
        <dbReference type="Google" id="ProtNLM"/>
    </source>
</evidence>
<accession>A0ABN3HRZ0</accession>
<evidence type="ECO:0000313" key="2">
    <source>
        <dbReference type="Proteomes" id="UP001500058"/>
    </source>
</evidence>
<organism evidence="1 2">
    <name type="scientific">Streptomyces glaucosporus</name>
    <dbReference type="NCBI Taxonomy" id="284044"/>
    <lineage>
        <taxon>Bacteria</taxon>
        <taxon>Bacillati</taxon>
        <taxon>Actinomycetota</taxon>
        <taxon>Actinomycetes</taxon>
        <taxon>Kitasatosporales</taxon>
        <taxon>Streptomycetaceae</taxon>
        <taxon>Streptomyces</taxon>
    </lineage>
</organism>
<gene>
    <name evidence="1" type="ORF">GCM10010420_06420</name>
</gene>
<dbReference type="Proteomes" id="UP001500058">
    <property type="component" value="Unassembled WGS sequence"/>
</dbReference>
<proteinExistence type="predicted"/>